<gene>
    <name evidence="3" type="ORF">Aud_006812</name>
</gene>
<feature type="region of interest" description="Disordered" evidence="2">
    <location>
        <begin position="82"/>
        <end position="108"/>
    </location>
</feature>
<sequence>MAQIIQFLDLDPVPRSDSRTLRRPWASYWPPQRGSPVYDWFTSEFPAVLTYRFNPERPFDRPFKEWTRTAREMGKDLTVELLPPEPHETNNIVEADSKDVSEEEQRREARRYGRTLQIDSEIKQLRLPGTQVKGFNYLLWSPRYLFEKPFHSRLPLLDCLKRNNVQSKAYVVTIHDLSGCEDQFNLATSGFHFLRCPIDMEDWTDKCIRDKYLPSMQDWLQKYFSCEQAHVYTYNVILQSVITHSSLTADIEMQVRSKDAKGNLTTSWVPTVPFAHCDVTPNAISTHLKLYLPEKTDEIMKKRHRFVNIWRTLTGPYQDTPLAVCDYRSVDSSDLVASDAVLAHYCGEAYDVKHSPHHRWFYKRGMDIEDVILFKLFDSDSSEANR</sequence>
<comment type="similarity">
    <text evidence="1">Belongs to the asaB hydroxylase/desaturase family.</text>
</comment>
<dbReference type="PANTHER" id="PTHR34598:SF3">
    <property type="entry name" value="OXIDOREDUCTASE AN1597"/>
    <property type="match status" value="1"/>
</dbReference>
<dbReference type="GO" id="GO:0016491">
    <property type="term" value="F:oxidoreductase activity"/>
    <property type="evidence" value="ECO:0007669"/>
    <property type="project" value="InterPro"/>
</dbReference>
<feature type="compositionally biased region" description="Basic and acidic residues" evidence="2">
    <location>
        <begin position="95"/>
        <end position="108"/>
    </location>
</feature>
<dbReference type="PANTHER" id="PTHR34598">
    <property type="entry name" value="BLL6449 PROTEIN"/>
    <property type="match status" value="1"/>
</dbReference>
<reference evidence="3" key="2">
    <citation type="submission" date="2021-01" db="EMBL/GenBank/DDBJ databases">
        <title>Pan-genome distribution and transcriptional activeness of fungal secondary metabolism genes in Aspergillus section Fumigati.</title>
        <authorList>
            <person name="Takahashi H."/>
            <person name="Umemura M."/>
            <person name="Ninomiya A."/>
            <person name="Kusuya Y."/>
            <person name="Urayama S."/>
            <person name="Shimizu M."/>
            <person name="Watanabe A."/>
            <person name="Kamei K."/>
            <person name="Yaguchi T."/>
            <person name="Hagiwara D."/>
        </authorList>
    </citation>
    <scope>NUCLEOTIDE SEQUENCE</scope>
    <source>
        <strain evidence="3">IFM 46973</strain>
    </source>
</reference>
<proteinExistence type="inferred from homology"/>
<name>A0A8E0QT61_9EURO</name>
<evidence type="ECO:0000313" key="4">
    <source>
        <dbReference type="Proteomes" id="UP000036893"/>
    </source>
</evidence>
<dbReference type="Proteomes" id="UP000036893">
    <property type="component" value="Unassembled WGS sequence"/>
</dbReference>
<reference evidence="3" key="1">
    <citation type="journal article" date="2015" name="Genome Announc.">
        <title>Draft Genome Sequence of the Pathogenic Filamentous Fungus Aspergillus udagawae Strain IFM 46973T.</title>
        <authorList>
            <person name="Kusuya Y."/>
            <person name="Takahashi-Nakaguchi A."/>
            <person name="Takahashi H."/>
            <person name="Yaguchi T."/>
        </authorList>
    </citation>
    <scope>NUCLEOTIDE SEQUENCE</scope>
    <source>
        <strain evidence="3">IFM 46973</strain>
    </source>
</reference>
<evidence type="ECO:0000256" key="1">
    <source>
        <dbReference type="ARBA" id="ARBA00023604"/>
    </source>
</evidence>
<dbReference type="InterPro" id="IPR044053">
    <property type="entry name" value="AsaB-like"/>
</dbReference>
<evidence type="ECO:0000313" key="3">
    <source>
        <dbReference type="EMBL" id="GIC90378.1"/>
    </source>
</evidence>
<accession>A0A8E0QT61</accession>
<dbReference type="GeneID" id="66994289"/>
<dbReference type="AlphaFoldDB" id="A0A8E0QT61"/>
<protein>
    <submittedName>
        <fullName evidence="3">Uncharacterized protein</fullName>
    </submittedName>
</protein>
<comment type="caution">
    <text evidence="3">The sequence shown here is derived from an EMBL/GenBank/DDBJ whole genome shotgun (WGS) entry which is preliminary data.</text>
</comment>
<organism evidence="3 4">
    <name type="scientific">Aspergillus udagawae</name>
    <dbReference type="NCBI Taxonomy" id="91492"/>
    <lineage>
        <taxon>Eukaryota</taxon>
        <taxon>Fungi</taxon>
        <taxon>Dikarya</taxon>
        <taxon>Ascomycota</taxon>
        <taxon>Pezizomycotina</taxon>
        <taxon>Eurotiomycetes</taxon>
        <taxon>Eurotiomycetidae</taxon>
        <taxon>Eurotiales</taxon>
        <taxon>Aspergillaceae</taxon>
        <taxon>Aspergillus</taxon>
        <taxon>Aspergillus subgen. Fumigati</taxon>
    </lineage>
</organism>
<dbReference type="NCBIfam" id="NF041278">
    <property type="entry name" value="CmcJ_NvfI_EfuI"/>
    <property type="match status" value="1"/>
</dbReference>
<dbReference type="RefSeq" id="XP_043147644.1">
    <property type="nucleotide sequence ID" value="XM_043291709.1"/>
</dbReference>
<dbReference type="EMBL" id="BBXM02000004">
    <property type="protein sequence ID" value="GIC90378.1"/>
    <property type="molecule type" value="Genomic_DNA"/>
</dbReference>
<evidence type="ECO:0000256" key="2">
    <source>
        <dbReference type="SAM" id="MobiDB-lite"/>
    </source>
</evidence>